<dbReference type="Gene3D" id="3.40.50.300">
    <property type="entry name" value="P-loop containing nucleotide triphosphate hydrolases"/>
    <property type="match status" value="2"/>
</dbReference>
<keyword evidence="2 6" id="KW-0378">Hydrolase</keyword>
<dbReference type="InterPro" id="IPR005580">
    <property type="entry name" value="DbpA/CsdA_RNA-bd_dom"/>
</dbReference>
<feature type="domain" description="Helicase ATP-binding" evidence="8">
    <location>
        <begin position="30"/>
        <end position="206"/>
    </location>
</feature>
<evidence type="ECO:0000256" key="6">
    <source>
        <dbReference type="RuleBase" id="RU000492"/>
    </source>
</evidence>
<sequence>MPFPPTHPALERALAAQGYAEPTPVQDAVLAEEAAGRDLLVSAQTGSGKTVAFGLAAGPTLLEGAEKFGPAGSPLALVIAPTRELAMQVSVELTWLYSQTGARVETCVGGMDPRREQRALANGVHIVVGTPGRLKDHLERGNLDLSALRVVVLDEADEMLDMGFREDLEEILDSAPAGRRTLLFSATIAREIAMLAKRYQTDALRIDTVNRHEPHGDIEYRAIRVAPNEVENGVVNVLRFFESPSALVFCNTRDGVRHMHAALRERGFAVVGLSGELGQRERSDALQALRDGQARVCVATDVAARGLDLPDLGLVIHADLPVNKAGLLHRSGRTGRAGKKGVSVLLVSYTRRRKAEQLLASANIEATWQGPPTPEMIRERDQTRLLEDPILTEPLAEEDMALAKLVLATRTPEEVAAALIRLHRARLPAAEDLHIDPRDNQGPSSGPMPRADRWSPEREGPVGRPERLDPSEVTWFRINVGRAKNADPKWLIPMICRLGHVTKPEIGSIKIFDQDTKFEIAKHAEAKFAAAVKATMNDEIKIEPTVAPASGQKTAPPRDAPGGERPARSFKTGPRPEYKGKGDGAPKGEGYKGKTEWKGPPKEGGGYKGKPENFKSKGPPKEGGGYKGKAETFKGPPKDGAFKKPFKKNKSNAGPKG</sequence>
<dbReference type="InterPro" id="IPR000629">
    <property type="entry name" value="RNA-helicase_DEAD-box_CS"/>
</dbReference>
<dbReference type="InterPro" id="IPR050079">
    <property type="entry name" value="DEAD_box_RNA_helicase"/>
</dbReference>
<feature type="compositionally biased region" description="Basic and acidic residues" evidence="7">
    <location>
        <begin position="628"/>
        <end position="642"/>
    </location>
</feature>
<dbReference type="InterPro" id="IPR011545">
    <property type="entry name" value="DEAD/DEAH_box_helicase_dom"/>
</dbReference>
<keyword evidence="1 6" id="KW-0547">Nucleotide-binding</keyword>
<dbReference type="InterPro" id="IPR044742">
    <property type="entry name" value="DEAD/DEAH_RhlB"/>
</dbReference>
<dbReference type="InterPro" id="IPR012677">
    <property type="entry name" value="Nucleotide-bd_a/b_plait_sf"/>
</dbReference>
<dbReference type="PANTHER" id="PTHR47959">
    <property type="entry name" value="ATP-DEPENDENT RNA HELICASE RHLE-RELATED"/>
    <property type="match status" value="1"/>
</dbReference>
<accession>A0ABW6CJ80</accession>
<dbReference type="Gene3D" id="3.30.70.330">
    <property type="match status" value="1"/>
</dbReference>
<dbReference type="InterPro" id="IPR027417">
    <property type="entry name" value="P-loop_NTPase"/>
</dbReference>
<evidence type="ECO:0000259" key="9">
    <source>
        <dbReference type="PROSITE" id="PS51194"/>
    </source>
</evidence>
<keyword evidence="4 6" id="KW-0067">ATP-binding</keyword>
<dbReference type="CDD" id="cd12252">
    <property type="entry name" value="RRM_DbpA"/>
    <property type="match status" value="1"/>
</dbReference>
<dbReference type="InterPro" id="IPR001650">
    <property type="entry name" value="Helicase_C-like"/>
</dbReference>
<dbReference type="PROSITE" id="PS51194">
    <property type="entry name" value="HELICASE_CTER"/>
    <property type="match status" value="1"/>
</dbReference>
<dbReference type="CDD" id="cd18787">
    <property type="entry name" value="SF2_C_DEAD"/>
    <property type="match status" value="1"/>
</dbReference>
<dbReference type="RefSeq" id="WP_377367633.1">
    <property type="nucleotide sequence ID" value="NZ_JAOTJD010000004.1"/>
</dbReference>
<feature type="domain" description="Helicase C-terminal" evidence="9">
    <location>
        <begin position="233"/>
        <end position="381"/>
    </location>
</feature>
<feature type="region of interest" description="Disordered" evidence="7">
    <location>
        <begin position="431"/>
        <end position="468"/>
    </location>
</feature>
<dbReference type="Pfam" id="PF03880">
    <property type="entry name" value="DbpA"/>
    <property type="match status" value="1"/>
</dbReference>
<dbReference type="Proteomes" id="UP001598130">
    <property type="component" value="Unassembled WGS sequence"/>
</dbReference>
<organism evidence="10 11">
    <name type="scientific">Phenylobacterium ferrooxidans</name>
    <dbReference type="NCBI Taxonomy" id="2982689"/>
    <lineage>
        <taxon>Bacteria</taxon>
        <taxon>Pseudomonadati</taxon>
        <taxon>Pseudomonadota</taxon>
        <taxon>Alphaproteobacteria</taxon>
        <taxon>Caulobacterales</taxon>
        <taxon>Caulobacteraceae</taxon>
        <taxon>Phenylobacterium</taxon>
    </lineage>
</organism>
<keyword evidence="11" id="KW-1185">Reference proteome</keyword>
<comment type="similarity">
    <text evidence="5 6">Belongs to the DEAD box helicase family.</text>
</comment>
<dbReference type="SUPFAM" id="SSF52540">
    <property type="entry name" value="P-loop containing nucleoside triphosphate hydrolases"/>
    <property type="match status" value="1"/>
</dbReference>
<dbReference type="PANTHER" id="PTHR47959:SF1">
    <property type="entry name" value="ATP-DEPENDENT RNA HELICASE DBPA"/>
    <property type="match status" value="1"/>
</dbReference>
<evidence type="ECO:0000256" key="3">
    <source>
        <dbReference type="ARBA" id="ARBA00022806"/>
    </source>
</evidence>
<keyword evidence="3 6" id="KW-0347">Helicase</keyword>
<evidence type="ECO:0000256" key="2">
    <source>
        <dbReference type="ARBA" id="ARBA00022801"/>
    </source>
</evidence>
<comment type="caution">
    <text evidence="10">The sequence shown here is derived from an EMBL/GenBank/DDBJ whole genome shotgun (WGS) entry which is preliminary data.</text>
</comment>
<dbReference type="CDD" id="cd00268">
    <property type="entry name" value="DEADc"/>
    <property type="match status" value="1"/>
</dbReference>
<dbReference type="InterPro" id="IPR014001">
    <property type="entry name" value="Helicase_ATP-bd"/>
</dbReference>
<reference evidence="10 11" key="1">
    <citation type="submission" date="2022-09" db="EMBL/GenBank/DDBJ databases">
        <title>New species of Phenylobacterium.</title>
        <authorList>
            <person name="Mieszkin S."/>
        </authorList>
    </citation>
    <scope>NUCLEOTIDE SEQUENCE [LARGE SCALE GENOMIC DNA]</scope>
    <source>
        <strain evidence="10 11">HK31-G</strain>
    </source>
</reference>
<gene>
    <name evidence="10" type="ORF">OCL97_03485</name>
</gene>
<evidence type="ECO:0000256" key="7">
    <source>
        <dbReference type="SAM" id="MobiDB-lite"/>
    </source>
</evidence>
<dbReference type="PROSITE" id="PS00039">
    <property type="entry name" value="DEAD_ATP_HELICASE"/>
    <property type="match status" value="1"/>
</dbReference>
<protein>
    <submittedName>
        <fullName evidence="10">DEAD/DEAH box helicase</fullName>
    </submittedName>
</protein>
<feature type="compositionally biased region" description="Basic and acidic residues" evidence="7">
    <location>
        <begin position="574"/>
        <end position="601"/>
    </location>
</feature>
<evidence type="ECO:0000313" key="10">
    <source>
        <dbReference type="EMBL" id="MFD3263025.1"/>
    </source>
</evidence>
<evidence type="ECO:0000313" key="11">
    <source>
        <dbReference type="Proteomes" id="UP001598130"/>
    </source>
</evidence>
<dbReference type="PROSITE" id="PS51192">
    <property type="entry name" value="HELICASE_ATP_BIND_1"/>
    <property type="match status" value="1"/>
</dbReference>
<proteinExistence type="inferred from homology"/>
<evidence type="ECO:0000256" key="5">
    <source>
        <dbReference type="ARBA" id="ARBA00038437"/>
    </source>
</evidence>
<dbReference type="SMART" id="SM00490">
    <property type="entry name" value="HELICc"/>
    <property type="match status" value="1"/>
</dbReference>
<feature type="region of interest" description="Disordered" evidence="7">
    <location>
        <begin position="543"/>
        <end position="657"/>
    </location>
</feature>
<dbReference type="EMBL" id="JAOTJD010000004">
    <property type="protein sequence ID" value="MFD3263025.1"/>
    <property type="molecule type" value="Genomic_DNA"/>
</dbReference>
<evidence type="ECO:0000256" key="4">
    <source>
        <dbReference type="ARBA" id="ARBA00022840"/>
    </source>
</evidence>
<feature type="compositionally biased region" description="Basic and acidic residues" evidence="7">
    <location>
        <begin position="450"/>
        <end position="468"/>
    </location>
</feature>
<evidence type="ECO:0000256" key="1">
    <source>
        <dbReference type="ARBA" id="ARBA00022741"/>
    </source>
</evidence>
<dbReference type="Pfam" id="PF00270">
    <property type="entry name" value="DEAD"/>
    <property type="match status" value="1"/>
</dbReference>
<dbReference type="Pfam" id="PF00271">
    <property type="entry name" value="Helicase_C"/>
    <property type="match status" value="1"/>
</dbReference>
<dbReference type="SMART" id="SM00487">
    <property type="entry name" value="DEXDc"/>
    <property type="match status" value="1"/>
</dbReference>
<evidence type="ECO:0000259" key="8">
    <source>
        <dbReference type="PROSITE" id="PS51192"/>
    </source>
</evidence>
<dbReference type="GO" id="GO:0004386">
    <property type="term" value="F:helicase activity"/>
    <property type="evidence" value="ECO:0007669"/>
    <property type="project" value="UniProtKB-KW"/>
</dbReference>
<name>A0ABW6CJ80_9CAUL</name>